<dbReference type="AlphaFoldDB" id="A0A1S1R493"/>
<proteinExistence type="predicted"/>
<feature type="region of interest" description="Disordered" evidence="1">
    <location>
        <begin position="227"/>
        <end position="253"/>
    </location>
</feature>
<dbReference type="Proteomes" id="UP000179769">
    <property type="component" value="Unassembled WGS sequence"/>
</dbReference>
<dbReference type="EMBL" id="MAXA01000095">
    <property type="protein sequence ID" value="OHV39554.1"/>
    <property type="molecule type" value="Genomic_DNA"/>
</dbReference>
<gene>
    <name evidence="3" type="ORF">BBK14_32935</name>
</gene>
<evidence type="ECO:0000313" key="3">
    <source>
        <dbReference type="EMBL" id="OHV39554.1"/>
    </source>
</evidence>
<sequence>MRATFATEHTPGRVNEDAVAVGDGWAFILDGATARAGVASGCVHDVRWLASTLAGELAQRLLGSQQTLPALPDLLAESIQATCRQHGPDCDLSNPNSPSSTAVIARWTSEKFEYLVLADSPLILDLGRTIRPIIDDRIAHLPDYSADGVARSRNQPGGFWVASTSPDAAYQAVTGSVPADEVHRAALLSDGASRLVEQFGVLDWLGLVDLLDKPGPAELIRRTRAAEHAEAPEMAARRQEKRHDDATAILLRR</sequence>
<reference evidence="4" key="1">
    <citation type="submission" date="2016-07" db="EMBL/GenBank/DDBJ databases">
        <title>Frankia sp. NRRL B-16219 Genome sequencing.</title>
        <authorList>
            <person name="Ghodhbane-Gtari F."/>
            <person name="Swanson E."/>
            <person name="Gueddou A."/>
            <person name="Louati M."/>
            <person name="Nouioui I."/>
            <person name="Hezbri K."/>
            <person name="Abebe-Akele F."/>
            <person name="Simpson S."/>
            <person name="Morris K."/>
            <person name="Thomas K."/>
            <person name="Gtari M."/>
            <person name="Tisa L.S."/>
        </authorList>
    </citation>
    <scope>NUCLEOTIDE SEQUENCE [LARGE SCALE GENOMIC DNA]</scope>
    <source>
        <strain evidence="4">NRRL B-16219</strain>
    </source>
</reference>
<evidence type="ECO:0000259" key="2">
    <source>
        <dbReference type="Pfam" id="PF13672"/>
    </source>
</evidence>
<evidence type="ECO:0000256" key="1">
    <source>
        <dbReference type="SAM" id="MobiDB-lite"/>
    </source>
</evidence>
<dbReference type="OrthoDB" id="3190646at2"/>
<dbReference type="InterPro" id="IPR036457">
    <property type="entry name" value="PPM-type-like_dom_sf"/>
</dbReference>
<feature type="domain" description="PPM-type phosphatase" evidence="2">
    <location>
        <begin position="12"/>
        <end position="195"/>
    </location>
</feature>
<dbReference type="RefSeq" id="WP_071061211.1">
    <property type="nucleotide sequence ID" value="NZ_MAXA01000095.1"/>
</dbReference>
<protein>
    <recommendedName>
        <fullName evidence="2">PPM-type phosphatase domain-containing protein</fullName>
    </recommendedName>
</protein>
<evidence type="ECO:0000313" key="4">
    <source>
        <dbReference type="Proteomes" id="UP000179769"/>
    </source>
</evidence>
<name>A0A1S1R493_9ACTN</name>
<feature type="compositionally biased region" description="Basic and acidic residues" evidence="1">
    <location>
        <begin position="227"/>
        <end position="246"/>
    </location>
</feature>
<dbReference type="InterPro" id="IPR001932">
    <property type="entry name" value="PPM-type_phosphatase-like_dom"/>
</dbReference>
<organism evidence="3 4">
    <name type="scientific">Parafrankia soli</name>
    <dbReference type="NCBI Taxonomy" id="2599596"/>
    <lineage>
        <taxon>Bacteria</taxon>
        <taxon>Bacillati</taxon>
        <taxon>Actinomycetota</taxon>
        <taxon>Actinomycetes</taxon>
        <taxon>Frankiales</taxon>
        <taxon>Frankiaceae</taxon>
        <taxon>Parafrankia</taxon>
    </lineage>
</organism>
<dbReference type="Pfam" id="PF13672">
    <property type="entry name" value="PP2C_2"/>
    <property type="match status" value="1"/>
</dbReference>
<comment type="caution">
    <text evidence="3">The sequence shown here is derived from an EMBL/GenBank/DDBJ whole genome shotgun (WGS) entry which is preliminary data.</text>
</comment>
<keyword evidence="4" id="KW-1185">Reference proteome</keyword>
<dbReference type="Gene3D" id="3.60.40.10">
    <property type="entry name" value="PPM-type phosphatase domain"/>
    <property type="match status" value="1"/>
</dbReference>
<dbReference type="SUPFAM" id="SSF81606">
    <property type="entry name" value="PP2C-like"/>
    <property type="match status" value="1"/>
</dbReference>
<accession>A0A1S1R493</accession>